<reference evidence="1" key="1">
    <citation type="submission" date="2014-11" db="EMBL/GenBank/DDBJ databases">
        <authorList>
            <person name="Amaro Gonzalez C."/>
        </authorList>
    </citation>
    <scope>NUCLEOTIDE SEQUENCE</scope>
</reference>
<dbReference type="AlphaFoldDB" id="A0A0E9UIJ8"/>
<accession>A0A0E9UIJ8</accession>
<evidence type="ECO:0000313" key="1">
    <source>
        <dbReference type="EMBL" id="JAH65567.1"/>
    </source>
</evidence>
<name>A0A0E9UIJ8_ANGAN</name>
<organism evidence="1">
    <name type="scientific">Anguilla anguilla</name>
    <name type="common">European freshwater eel</name>
    <name type="synonym">Muraena anguilla</name>
    <dbReference type="NCBI Taxonomy" id="7936"/>
    <lineage>
        <taxon>Eukaryota</taxon>
        <taxon>Metazoa</taxon>
        <taxon>Chordata</taxon>
        <taxon>Craniata</taxon>
        <taxon>Vertebrata</taxon>
        <taxon>Euteleostomi</taxon>
        <taxon>Actinopterygii</taxon>
        <taxon>Neopterygii</taxon>
        <taxon>Teleostei</taxon>
        <taxon>Anguilliformes</taxon>
        <taxon>Anguillidae</taxon>
        <taxon>Anguilla</taxon>
    </lineage>
</organism>
<protein>
    <submittedName>
        <fullName evidence="1">Uncharacterized protein</fullName>
    </submittedName>
</protein>
<dbReference type="EMBL" id="GBXM01043010">
    <property type="protein sequence ID" value="JAH65567.1"/>
    <property type="molecule type" value="Transcribed_RNA"/>
</dbReference>
<proteinExistence type="predicted"/>
<sequence length="33" mass="4088">MCFVIVCFCFHFLMYFEWPIIFKPQLKIVHGHL</sequence>
<reference evidence="1" key="2">
    <citation type="journal article" date="2015" name="Fish Shellfish Immunol.">
        <title>Early steps in the European eel (Anguilla anguilla)-Vibrio vulnificus interaction in the gills: Role of the RtxA13 toxin.</title>
        <authorList>
            <person name="Callol A."/>
            <person name="Pajuelo D."/>
            <person name="Ebbesson L."/>
            <person name="Teles M."/>
            <person name="MacKenzie S."/>
            <person name="Amaro C."/>
        </authorList>
    </citation>
    <scope>NUCLEOTIDE SEQUENCE</scope>
</reference>